<keyword evidence="3" id="KW-0433">Leucine-rich repeat</keyword>
<feature type="transmembrane region" description="Helical" evidence="9">
    <location>
        <begin position="398"/>
        <end position="417"/>
    </location>
</feature>
<dbReference type="InterPro" id="IPR051809">
    <property type="entry name" value="Plant_receptor-like_S/T_kinase"/>
</dbReference>
<feature type="region of interest" description="Disordered" evidence="8">
    <location>
        <begin position="200"/>
        <end position="219"/>
    </location>
</feature>
<feature type="compositionally biased region" description="Polar residues" evidence="8">
    <location>
        <begin position="63"/>
        <end position="75"/>
    </location>
</feature>
<dbReference type="PANTHER" id="PTHR27008:SF499">
    <property type="entry name" value="OS06G0581500 PROTEIN"/>
    <property type="match status" value="1"/>
</dbReference>
<protein>
    <submittedName>
        <fullName evidence="10">LRR receptor-like serine threonine-protein kinase</fullName>
    </submittedName>
</protein>
<accession>A0A9N8HQK9</accession>
<feature type="compositionally biased region" description="Basic and acidic residues" evidence="8">
    <location>
        <begin position="147"/>
        <end position="157"/>
    </location>
</feature>
<dbReference type="FunFam" id="3.80.10.10:FF:000383">
    <property type="entry name" value="Leucine-rich repeat receptor protein kinase EMS1"/>
    <property type="match status" value="1"/>
</dbReference>
<keyword evidence="10" id="KW-0808">Transferase</keyword>
<feature type="compositionally biased region" description="Basic and acidic residues" evidence="8">
    <location>
        <begin position="82"/>
        <end position="91"/>
    </location>
</feature>
<evidence type="ECO:0000256" key="5">
    <source>
        <dbReference type="ARBA" id="ARBA00022737"/>
    </source>
</evidence>
<dbReference type="Proteomes" id="UP001153069">
    <property type="component" value="Unassembled WGS sequence"/>
</dbReference>
<feature type="region of interest" description="Disordered" evidence="8">
    <location>
        <begin position="61"/>
        <end position="91"/>
    </location>
</feature>
<evidence type="ECO:0000256" key="3">
    <source>
        <dbReference type="ARBA" id="ARBA00022614"/>
    </source>
</evidence>
<dbReference type="FunFam" id="3.80.10.10:FF:000041">
    <property type="entry name" value="LRR receptor-like serine/threonine-protein kinase ERECTA"/>
    <property type="match status" value="1"/>
</dbReference>
<dbReference type="EMBL" id="CAICTM010001201">
    <property type="protein sequence ID" value="CAB9521517.1"/>
    <property type="molecule type" value="Genomic_DNA"/>
</dbReference>
<dbReference type="InterPro" id="IPR003591">
    <property type="entry name" value="Leu-rich_rpt_typical-subtyp"/>
</dbReference>
<dbReference type="SUPFAM" id="SSF52058">
    <property type="entry name" value="L domain-like"/>
    <property type="match status" value="1"/>
</dbReference>
<dbReference type="AlphaFoldDB" id="A0A9N8HQK9"/>
<dbReference type="GO" id="GO:0005886">
    <property type="term" value="C:plasma membrane"/>
    <property type="evidence" value="ECO:0007669"/>
    <property type="project" value="UniProtKB-SubCell"/>
</dbReference>
<keyword evidence="7 9" id="KW-0472">Membrane</keyword>
<evidence type="ECO:0000313" key="10">
    <source>
        <dbReference type="EMBL" id="CAB9521517.1"/>
    </source>
</evidence>
<feature type="region of interest" description="Disordered" evidence="8">
    <location>
        <begin position="1"/>
        <end position="25"/>
    </location>
</feature>
<proteinExistence type="predicted"/>
<evidence type="ECO:0000256" key="9">
    <source>
        <dbReference type="SAM" id="Phobius"/>
    </source>
</evidence>
<dbReference type="SMART" id="SM00369">
    <property type="entry name" value="LRR_TYP"/>
    <property type="match status" value="3"/>
</dbReference>
<organism evidence="10 11">
    <name type="scientific">Seminavis robusta</name>
    <dbReference type="NCBI Taxonomy" id="568900"/>
    <lineage>
        <taxon>Eukaryota</taxon>
        <taxon>Sar</taxon>
        <taxon>Stramenopiles</taxon>
        <taxon>Ochrophyta</taxon>
        <taxon>Bacillariophyta</taxon>
        <taxon>Bacillariophyceae</taxon>
        <taxon>Bacillariophycidae</taxon>
        <taxon>Naviculales</taxon>
        <taxon>Naviculaceae</taxon>
        <taxon>Seminavis</taxon>
    </lineage>
</organism>
<name>A0A9N8HQK9_9STRA</name>
<reference evidence="10" key="1">
    <citation type="submission" date="2020-06" db="EMBL/GenBank/DDBJ databases">
        <authorList>
            <consortium name="Plant Systems Biology data submission"/>
        </authorList>
    </citation>
    <scope>NUCLEOTIDE SEQUENCE</scope>
    <source>
        <strain evidence="10">D6</strain>
    </source>
</reference>
<dbReference type="InterPro" id="IPR032675">
    <property type="entry name" value="LRR_dom_sf"/>
</dbReference>
<dbReference type="Gene3D" id="3.80.10.10">
    <property type="entry name" value="Ribonuclease Inhibitor"/>
    <property type="match status" value="2"/>
</dbReference>
<evidence type="ECO:0000256" key="1">
    <source>
        <dbReference type="ARBA" id="ARBA00004236"/>
    </source>
</evidence>
<dbReference type="PANTHER" id="PTHR27008">
    <property type="entry name" value="OS04G0122200 PROTEIN"/>
    <property type="match status" value="1"/>
</dbReference>
<sequence length="925" mass="99952">MDPTSGKASHIKGSNNREQSEDELDLLDVVRARIQGEGKTAPTAANGDAASREVATAGMGSKNFATNNYGSNTHGDSAAAEADTKDTEGRQDEKIAERLRNWQAVTDLDEAIGAKGEAQRHFQAFAALDEAISKGATRQQQENAMKGTREERQDEKITEAERLRNWQAVTDLDEAIGAKGETQRHLQAFAALDEAISKGATRQQQENAMKGTREERQDEKITEAERLRNWQAVTDLDEAIGAKGETQRHFQAFAALDEAISKGATWQQQGNAMKGTTKANRASQSMDLGAYAVPVPAAGFGSEPADPQRQDAAANGGTSQNLDPGAYAIGGIGAGTADPQVHEIVANESNGESQSGLRSSSLAVASPVDDTPFAEEARQVGGSDSDQQKEFWQKNCPLLLLLFLIVLAIGLGVGFAVKNSRETESEAKVFASYSPSLSPSFSPTSFQDLVFASLPEETQEEIGTGNSTAQAKAFQWLMKDPNLPNLPDWRIVQRFALAVFFYATKGPDQWINTTNWLNYGQHECDWFSSGAYCYLEDCDEDISPCGVNFTADNADSWTGGWYLGLWMNQNQLEGVLPPEIYLLTSLTSIQLLGNSLMGALSSRDDQLLNLANLEVLDLSANLISGTIATEVFSLPRLTYLGLFGNALSGTLPSEVGVANVSLLALEENFLTGIIPTEILLCEDLLYLALDHNLVSGTIASEWGNLPVLQYFYVSANALTSMIPTELGRISTLEALDLGSNLLSSEAIPSEFGQLSNLELLFLERLSLEMIPVEIWQLTTLRDLFVQNNQLTGSVPTEIGLAASLEVVIMGSNFLSSTIPTEIGRLSHLYGLLLYSNDLSGSIPSEIESLPLGYLWVHNNSLTGTVPLLEPSISSLNLEDNVLLSGIIPEYLCMAPDIGFDCTELLCGCECACNSPAHNQTNRSAT</sequence>
<keyword evidence="2" id="KW-1003">Cell membrane</keyword>
<keyword evidence="5" id="KW-0677">Repeat</keyword>
<dbReference type="GO" id="GO:0016301">
    <property type="term" value="F:kinase activity"/>
    <property type="evidence" value="ECO:0007669"/>
    <property type="project" value="UniProtKB-KW"/>
</dbReference>
<feature type="region of interest" description="Disordered" evidence="8">
    <location>
        <begin position="136"/>
        <end position="157"/>
    </location>
</feature>
<evidence type="ECO:0000313" key="11">
    <source>
        <dbReference type="Proteomes" id="UP001153069"/>
    </source>
</evidence>
<keyword evidence="4 9" id="KW-0812">Transmembrane</keyword>
<gene>
    <name evidence="10" type="ORF">SEMRO_1203_G252090.1</name>
</gene>
<keyword evidence="10" id="KW-0675">Receptor</keyword>
<comment type="subcellular location">
    <subcellularLocation>
        <location evidence="1">Cell membrane</location>
    </subcellularLocation>
</comment>
<comment type="caution">
    <text evidence="10">The sequence shown here is derived from an EMBL/GenBank/DDBJ whole genome shotgun (WGS) entry which is preliminary data.</text>
</comment>
<dbReference type="OrthoDB" id="38453at2759"/>
<evidence type="ECO:0000256" key="4">
    <source>
        <dbReference type="ARBA" id="ARBA00022692"/>
    </source>
</evidence>
<evidence type="ECO:0000256" key="2">
    <source>
        <dbReference type="ARBA" id="ARBA00022475"/>
    </source>
</evidence>
<keyword evidence="11" id="KW-1185">Reference proteome</keyword>
<evidence type="ECO:0000256" key="6">
    <source>
        <dbReference type="ARBA" id="ARBA00022989"/>
    </source>
</evidence>
<feature type="region of interest" description="Disordered" evidence="8">
    <location>
        <begin position="297"/>
        <end position="327"/>
    </location>
</feature>
<evidence type="ECO:0000256" key="8">
    <source>
        <dbReference type="SAM" id="MobiDB-lite"/>
    </source>
</evidence>
<keyword evidence="10" id="KW-0418">Kinase</keyword>
<evidence type="ECO:0000256" key="7">
    <source>
        <dbReference type="ARBA" id="ARBA00023136"/>
    </source>
</evidence>
<keyword evidence="6 9" id="KW-1133">Transmembrane helix</keyword>